<dbReference type="GO" id="GO:0046872">
    <property type="term" value="F:metal ion binding"/>
    <property type="evidence" value="ECO:0007669"/>
    <property type="project" value="UniProtKB-KW"/>
</dbReference>
<dbReference type="Proteomes" id="UP000278327">
    <property type="component" value="Unassembled WGS sequence"/>
</dbReference>
<evidence type="ECO:0000313" key="6">
    <source>
        <dbReference type="Proteomes" id="UP000278327"/>
    </source>
</evidence>
<keyword evidence="6" id="KW-1185">Reference proteome</keyword>
<dbReference type="GO" id="GO:0004035">
    <property type="term" value="F:alkaline phosphatase activity"/>
    <property type="evidence" value="ECO:0007669"/>
    <property type="project" value="TreeGrafter"/>
</dbReference>
<dbReference type="Pfam" id="PF00245">
    <property type="entry name" value="Alk_phosphatase"/>
    <property type="match status" value="1"/>
</dbReference>
<reference evidence="5 6" key="1">
    <citation type="journal article" date="2019" name="Microbiol. Resour. Announc.">
        <title>Draft Genome Sequences of Type Strains of Gordonibacter faecihominis, Paraeggerthella hongkongensis, Parvibacter caecicola,Slackia equolifaciens, Slackia faecicanis, and Slackia isoflavoniconvertens.</title>
        <authorList>
            <person name="Danylec N."/>
            <person name="Stoll D.A."/>
            <person name="Dotsch A."/>
            <person name="Huch M."/>
        </authorList>
    </citation>
    <scope>NUCLEOTIDE SEQUENCE [LARGE SCALE GENOMIC DNA]</scope>
    <source>
        <strain evidence="5 6">DSM 18785</strain>
    </source>
</reference>
<dbReference type="SMART" id="SM00098">
    <property type="entry name" value="alkPPc"/>
    <property type="match status" value="1"/>
</dbReference>
<comment type="cofactor">
    <cofactor evidence="3">
        <name>Mg(2+)</name>
        <dbReference type="ChEBI" id="CHEBI:18420"/>
    </cofactor>
    <text evidence="3">Binds 1 Mg(2+) ion.</text>
</comment>
<dbReference type="AlphaFoldDB" id="A0A3N0AXN1"/>
<dbReference type="PRINTS" id="PR00113">
    <property type="entry name" value="ALKPHPHTASE"/>
</dbReference>
<dbReference type="InterPro" id="IPR001952">
    <property type="entry name" value="Alkaline_phosphatase"/>
</dbReference>
<sequence length="338" mass="35826">MKPEPSLAGVASMGALFGCSSGEPSSVAMAATGEGGAQGGSAAMVPKYVFLFIGDGMSYPQIQATAYFNGAQQRGEESTIERASFMDFPVIGSQYTYDSTSFCPDSASMATSIASGRKTASGVINVSPDASERFETIAEKLKRQLGYKVGVLTSVNLNHTTPAAFYAHQQSRKNYCEIGQELIASGFDYFAGGGLLNPTGASDNRIDLYEAARDAGYEVARTYDEGAAQVAEAETGSLMLTACEDEQLREAYERTVAVGAGDQEDMTQEEYVHYGTYEPFTVTLTHLLNRKSGVDFSTCAHSGLTVPVFALGAGAEVFDGFYDNTEIYAKLAALTGVA</sequence>
<comment type="similarity">
    <text evidence="4">Belongs to the alkaline phosphatase family.</text>
</comment>
<evidence type="ECO:0000256" key="1">
    <source>
        <dbReference type="ARBA" id="ARBA00022553"/>
    </source>
</evidence>
<protein>
    <recommendedName>
        <fullName evidence="7">Alkaline phosphatase</fullName>
    </recommendedName>
</protein>
<evidence type="ECO:0000256" key="2">
    <source>
        <dbReference type="PIRSR" id="PIRSR601952-1"/>
    </source>
</evidence>
<dbReference type="EMBL" id="QICA01000003">
    <property type="protein sequence ID" value="RNL39334.1"/>
    <property type="molecule type" value="Genomic_DNA"/>
</dbReference>
<dbReference type="PROSITE" id="PS51257">
    <property type="entry name" value="PROKAR_LIPOPROTEIN"/>
    <property type="match status" value="1"/>
</dbReference>
<evidence type="ECO:0000256" key="4">
    <source>
        <dbReference type="RuleBase" id="RU003946"/>
    </source>
</evidence>
<comment type="cofactor">
    <cofactor evidence="3">
        <name>Zn(2+)</name>
        <dbReference type="ChEBI" id="CHEBI:29105"/>
    </cofactor>
    <text evidence="3">Binds 2 Zn(2+) ions.</text>
</comment>
<comment type="caution">
    <text evidence="5">The sequence shown here is derived from an EMBL/GenBank/DDBJ whole genome shotgun (WGS) entry which is preliminary data.</text>
</comment>
<keyword evidence="1" id="KW-0597">Phosphoprotein</keyword>
<accession>A0A3N0AXN1</accession>
<gene>
    <name evidence="5" type="ORF">DMP10_02830</name>
</gene>
<keyword evidence="3" id="KW-0862">Zinc</keyword>
<keyword evidence="3" id="KW-0479">Metal-binding</keyword>
<feature type="binding site" evidence="3">
    <location>
        <position position="55"/>
    </location>
    <ligand>
        <name>Zn(2+)</name>
        <dbReference type="ChEBI" id="CHEBI:29105"/>
        <label>2</label>
    </ligand>
</feature>
<feature type="binding site" evidence="3">
    <location>
        <position position="55"/>
    </location>
    <ligand>
        <name>Mg(2+)</name>
        <dbReference type="ChEBI" id="CHEBI:18420"/>
    </ligand>
</feature>
<proteinExistence type="inferred from homology"/>
<dbReference type="Gene3D" id="3.40.720.10">
    <property type="entry name" value="Alkaline Phosphatase, subunit A"/>
    <property type="match status" value="1"/>
</dbReference>
<dbReference type="SUPFAM" id="SSF53649">
    <property type="entry name" value="Alkaline phosphatase-like"/>
    <property type="match status" value="1"/>
</dbReference>
<name>A0A3N0AXN1_9ACTN</name>
<dbReference type="PANTHER" id="PTHR11596:SF5">
    <property type="entry name" value="ALKALINE PHOSPHATASE"/>
    <property type="match status" value="1"/>
</dbReference>
<feature type="active site" description="Phosphoserine intermediate" evidence="2">
    <location>
        <position position="106"/>
    </location>
</feature>
<evidence type="ECO:0000313" key="5">
    <source>
        <dbReference type="EMBL" id="RNL39334.1"/>
    </source>
</evidence>
<dbReference type="PANTHER" id="PTHR11596">
    <property type="entry name" value="ALKALINE PHOSPHATASE"/>
    <property type="match status" value="1"/>
</dbReference>
<evidence type="ECO:0008006" key="7">
    <source>
        <dbReference type="Google" id="ProtNLM"/>
    </source>
</evidence>
<feature type="binding site" evidence="3">
    <location>
        <position position="159"/>
    </location>
    <ligand>
        <name>Mg(2+)</name>
        <dbReference type="ChEBI" id="CHEBI:18420"/>
    </ligand>
</feature>
<dbReference type="InterPro" id="IPR017850">
    <property type="entry name" value="Alkaline_phosphatase_core_sf"/>
</dbReference>
<keyword evidence="3" id="KW-0460">Magnesium</keyword>
<dbReference type="CDD" id="cd16012">
    <property type="entry name" value="ALP"/>
    <property type="match status" value="1"/>
</dbReference>
<organism evidence="5 6">
    <name type="scientific">Adlercreutzia equolifaciens subsp. celatus DSM 18785</name>
    <dbReference type="NCBI Taxonomy" id="1121021"/>
    <lineage>
        <taxon>Bacteria</taxon>
        <taxon>Bacillati</taxon>
        <taxon>Actinomycetota</taxon>
        <taxon>Coriobacteriia</taxon>
        <taxon>Eggerthellales</taxon>
        <taxon>Eggerthellaceae</taxon>
        <taxon>Adlercreutzia</taxon>
    </lineage>
</organism>
<feature type="binding site" evidence="3">
    <location>
        <position position="161"/>
    </location>
    <ligand>
        <name>Mg(2+)</name>
        <dbReference type="ChEBI" id="CHEBI:18420"/>
    </ligand>
</feature>
<evidence type="ECO:0000256" key="3">
    <source>
        <dbReference type="PIRSR" id="PIRSR601952-2"/>
    </source>
</evidence>